<dbReference type="AlphaFoldDB" id="B0DDM6"/>
<feature type="transmembrane region" description="Helical" evidence="2">
    <location>
        <begin position="404"/>
        <end position="423"/>
    </location>
</feature>
<feature type="transmembrane region" description="Helical" evidence="2">
    <location>
        <begin position="456"/>
        <end position="477"/>
    </location>
</feature>
<dbReference type="HOGENOM" id="CLU_304206_0_0_1"/>
<organism evidence="4">
    <name type="scientific">Laccaria bicolor (strain S238N-H82 / ATCC MYA-4686)</name>
    <name type="common">Bicoloured deceiver</name>
    <name type="synonym">Laccaria laccata var. bicolor</name>
    <dbReference type="NCBI Taxonomy" id="486041"/>
    <lineage>
        <taxon>Eukaryota</taxon>
        <taxon>Fungi</taxon>
        <taxon>Dikarya</taxon>
        <taxon>Basidiomycota</taxon>
        <taxon>Agaricomycotina</taxon>
        <taxon>Agaricomycetes</taxon>
        <taxon>Agaricomycetidae</taxon>
        <taxon>Agaricales</taxon>
        <taxon>Agaricineae</taxon>
        <taxon>Hydnangiaceae</taxon>
        <taxon>Laccaria</taxon>
    </lineage>
</organism>
<protein>
    <submittedName>
        <fullName evidence="3">Predicted protein</fullName>
    </submittedName>
</protein>
<evidence type="ECO:0000256" key="2">
    <source>
        <dbReference type="SAM" id="Phobius"/>
    </source>
</evidence>
<keyword evidence="2" id="KW-1133">Transmembrane helix</keyword>
<proteinExistence type="predicted"/>
<feature type="transmembrane region" description="Helical" evidence="2">
    <location>
        <begin position="497"/>
        <end position="518"/>
    </location>
</feature>
<feature type="region of interest" description="Disordered" evidence="1">
    <location>
        <begin position="876"/>
        <end position="903"/>
    </location>
</feature>
<keyword evidence="2" id="KW-0812">Transmembrane</keyword>
<dbReference type="GeneID" id="6077699"/>
<feature type="transmembrane region" description="Helical" evidence="2">
    <location>
        <begin position="57"/>
        <end position="77"/>
    </location>
</feature>
<evidence type="ECO:0000313" key="4">
    <source>
        <dbReference type="Proteomes" id="UP000001194"/>
    </source>
</evidence>
<evidence type="ECO:0000313" key="3">
    <source>
        <dbReference type="EMBL" id="EDR07241.1"/>
    </source>
</evidence>
<dbReference type="KEGG" id="lbc:LACBIDRAFT_294546"/>
<feature type="transmembrane region" description="Helical" evidence="2">
    <location>
        <begin position="377"/>
        <end position="397"/>
    </location>
</feature>
<feature type="transmembrane region" description="Helical" evidence="2">
    <location>
        <begin position="122"/>
        <end position="145"/>
    </location>
</feature>
<keyword evidence="2" id="KW-0472">Membrane</keyword>
<feature type="transmembrane region" description="Helical" evidence="2">
    <location>
        <begin position="165"/>
        <end position="185"/>
    </location>
</feature>
<feature type="transmembrane region" description="Helical" evidence="2">
    <location>
        <begin position="89"/>
        <end position="110"/>
    </location>
</feature>
<dbReference type="EMBL" id="DS547105">
    <property type="protein sequence ID" value="EDR07241.1"/>
    <property type="molecule type" value="Genomic_DNA"/>
</dbReference>
<dbReference type="OrthoDB" id="3038148at2759"/>
<keyword evidence="4" id="KW-1185">Reference proteome</keyword>
<gene>
    <name evidence="3" type="ORF">LACBIDRAFT_294546</name>
</gene>
<reference evidence="3 4" key="1">
    <citation type="journal article" date="2008" name="Nature">
        <title>The genome of Laccaria bicolor provides insights into mycorrhizal symbiosis.</title>
        <authorList>
            <person name="Martin F."/>
            <person name="Aerts A."/>
            <person name="Ahren D."/>
            <person name="Brun A."/>
            <person name="Danchin E.G.J."/>
            <person name="Duchaussoy F."/>
            <person name="Gibon J."/>
            <person name="Kohler A."/>
            <person name="Lindquist E."/>
            <person name="Pereda V."/>
            <person name="Salamov A."/>
            <person name="Shapiro H.J."/>
            <person name="Wuyts J."/>
            <person name="Blaudez D."/>
            <person name="Buee M."/>
            <person name="Brokstein P."/>
            <person name="Canbaeck B."/>
            <person name="Cohen D."/>
            <person name="Courty P.E."/>
            <person name="Coutinho P.M."/>
            <person name="Delaruelle C."/>
            <person name="Detter J.C."/>
            <person name="Deveau A."/>
            <person name="DiFazio S."/>
            <person name="Duplessis S."/>
            <person name="Fraissinet-Tachet L."/>
            <person name="Lucic E."/>
            <person name="Frey-Klett P."/>
            <person name="Fourrey C."/>
            <person name="Feussner I."/>
            <person name="Gay G."/>
            <person name="Grimwood J."/>
            <person name="Hoegger P.J."/>
            <person name="Jain P."/>
            <person name="Kilaru S."/>
            <person name="Labbe J."/>
            <person name="Lin Y.C."/>
            <person name="Legue V."/>
            <person name="Le Tacon F."/>
            <person name="Marmeisse R."/>
            <person name="Melayah D."/>
            <person name="Montanini B."/>
            <person name="Muratet M."/>
            <person name="Nehls U."/>
            <person name="Niculita-Hirzel H."/>
            <person name="Oudot-Le Secq M.P."/>
            <person name="Peter M."/>
            <person name="Quesneville H."/>
            <person name="Rajashekar B."/>
            <person name="Reich M."/>
            <person name="Rouhier N."/>
            <person name="Schmutz J."/>
            <person name="Yin T."/>
            <person name="Chalot M."/>
            <person name="Henrissat B."/>
            <person name="Kuees U."/>
            <person name="Lucas S."/>
            <person name="Van de Peer Y."/>
            <person name="Podila G.K."/>
            <person name="Polle A."/>
            <person name="Pukkila P.J."/>
            <person name="Richardson P.M."/>
            <person name="Rouze P."/>
            <person name="Sanders I.R."/>
            <person name="Stajich J.E."/>
            <person name="Tunlid A."/>
            <person name="Tuskan G."/>
            <person name="Grigoriev I.V."/>
        </authorList>
    </citation>
    <scope>NUCLEOTIDE SEQUENCE [LARGE SCALE GENOMIC DNA]</scope>
    <source>
        <strain evidence="4">S238N-H82 / ATCC MYA-4686</strain>
    </source>
</reference>
<evidence type="ECO:0000256" key="1">
    <source>
        <dbReference type="SAM" id="MobiDB-lite"/>
    </source>
</evidence>
<name>B0DDM6_LACBS</name>
<dbReference type="RefSeq" id="XP_001882172.1">
    <property type="nucleotide sequence ID" value="XM_001882137.1"/>
</dbReference>
<accession>B0DDM6</accession>
<dbReference type="Proteomes" id="UP000001194">
    <property type="component" value="Unassembled WGS sequence"/>
</dbReference>
<feature type="compositionally biased region" description="Low complexity" evidence="1">
    <location>
        <begin position="876"/>
        <end position="900"/>
    </location>
</feature>
<dbReference type="InParanoid" id="B0DDM6"/>
<feature type="transmembrane region" description="Helical" evidence="2">
    <location>
        <begin position="197"/>
        <end position="217"/>
    </location>
</feature>
<sequence>MDKRLIVSKKEYDRRQKITFITWNMVPYLVATVHPGLSWHAAMEMFTGNVTVKPAFRLTYVACFIINNNLAEAVFIWRCWVVRGRKWKAVVLPIALTLAGTGLALFLVIQTGPGSIIGGYQLTLYSIFPTTSVLLTTLLTTLRIVQVQRSTAQFGLTLKRRFNPVIEIIVESAALFTISLIGYTIFNVLDTLSGGSGVSLCVQNIHVQISGLVPLLINLRVQAGFARPADEWSAASLAPSNPLRFASRRRTDKEVVQGIFQQDCVIVPQASFHCPATYHLNLNKEQAAAWGPISGRRDGMVRVVRIERSEAQGGSFVELWINVSKKEYGRRQKITFITWNVVPYIIATVHAGLSWAIVMEILAGHLTVRSPTIRLTYFLTFIINNHLAEAVFIWRCWVVRDRKWQTVILPIALTLVGTGLAVVEVNQAVPGSVIGVPLVVVTQDGAGSIIGGYQTLYSIFPITSVLITTCLTTSRIVQVQRLSAQSGLTLKRRFNPVIEIIVESAALFAISLIVYMIFDLLDALYWYPRGLAPLLINLRVQAGFARPADEWSAASLAPSNPLRRFSFISVRQHASMLLRLRNAAPLPLRSHWSDGPTACEAVQNSSVVKNARHNGRLKKFQDVQIVAMMRGLGRGAAVHPRSSMITTSKYYFTPSNGLSVSMSPSPSDLSTSSTPSTVFERDVEIPHLTTPAPFPTRTHGRHFGDSTEVANPHFHPRVHATERIELSIPLAVEALLGSDGTSLVGGLESPMIEGSNIDSPTGDSAFPVSSLPLTPSSSNWSTYALFFSRRKPILSGVIHRSSALSSVFERTIEYPQSLSSYAHTNHSYLLNANPHYVPRVHSTEQLELSVPSVLDSALELLLSPAGEADVGVAVAASPGRSRGSGSRSPSSGRSRSASSSMDLDSDAHFLASPSSIYTPYTSSPSSDKSPSKTISFISYADLLSSTPTSTVPLSSLTTCARAEVVPPHTSGLHLEAF</sequence>
<feature type="transmembrane region" description="Helical" evidence="2">
    <location>
        <begin position="20"/>
        <end position="37"/>
    </location>
</feature>
<feature type="transmembrane region" description="Helical" evidence="2">
    <location>
        <begin position="334"/>
        <end position="357"/>
    </location>
</feature>